<sequence>MLILTRKTGEAVYIGDHIVLRVVAKAGRTVTFDIDAPAGTQIRFGESALKTPTPAFVVIRGETFKIMQPNGVWCDITVFPHNAIRSHLSLGFHAPRLLPVHREEVAKRIAKGIPPRRAGIAHLAAVGLMVSLLSGCATGRELNGAWSLTMGRYGTCRVIEHRAKTDQLDTHTTWRGEGCATVDAEREAGGAEVSP</sequence>
<dbReference type="InterPro" id="IPR036107">
    <property type="entry name" value="CsrA_sf"/>
</dbReference>
<keyword evidence="4" id="KW-0010">Activator</keyword>
<keyword evidence="1" id="KW-0963">Cytoplasm</keyword>
<proteinExistence type="predicted"/>
<evidence type="ECO:0000256" key="4">
    <source>
        <dbReference type="ARBA" id="ARBA00023159"/>
    </source>
</evidence>
<dbReference type="Pfam" id="PF02599">
    <property type="entry name" value="CsrA"/>
    <property type="match status" value="1"/>
</dbReference>
<organism evidence="5 6">
    <name type="scientific">Lysobacter brunescens</name>
    <dbReference type="NCBI Taxonomy" id="262323"/>
    <lineage>
        <taxon>Bacteria</taxon>
        <taxon>Pseudomonadati</taxon>
        <taxon>Pseudomonadota</taxon>
        <taxon>Gammaproteobacteria</taxon>
        <taxon>Lysobacterales</taxon>
        <taxon>Lysobacteraceae</taxon>
        <taxon>Lysobacter</taxon>
    </lineage>
</organism>
<evidence type="ECO:0000256" key="2">
    <source>
        <dbReference type="ARBA" id="ARBA00022845"/>
    </source>
</evidence>
<dbReference type="RefSeq" id="WP_386825312.1">
    <property type="nucleotide sequence ID" value="NZ_JBHTIF010000003.1"/>
</dbReference>
<evidence type="ECO:0000313" key="5">
    <source>
        <dbReference type="EMBL" id="MFD0726990.1"/>
    </source>
</evidence>
<evidence type="ECO:0000313" key="6">
    <source>
        <dbReference type="Proteomes" id="UP001597110"/>
    </source>
</evidence>
<dbReference type="PANTHER" id="PTHR34984">
    <property type="entry name" value="CARBON STORAGE REGULATOR"/>
    <property type="match status" value="1"/>
</dbReference>
<keyword evidence="6" id="KW-1185">Reference proteome</keyword>
<dbReference type="InterPro" id="IPR003751">
    <property type="entry name" value="CsrA"/>
</dbReference>
<reference evidence="6" key="1">
    <citation type="journal article" date="2019" name="Int. J. Syst. Evol. Microbiol.">
        <title>The Global Catalogue of Microorganisms (GCM) 10K type strain sequencing project: providing services to taxonomists for standard genome sequencing and annotation.</title>
        <authorList>
            <consortium name="The Broad Institute Genomics Platform"/>
            <consortium name="The Broad Institute Genome Sequencing Center for Infectious Disease"/>
            <person name="Wu L."/>
            <person name="Ma J."/>
        </authorList>
    </citation>
    <scope>NUCLEOTIDE SEQUENCE [LARGE SCALE GENOMIC DNA]</scope>
    <source>
        <strain evidence="6">CCUG 55585</strain>
    </source>
</reference>
<dbReference type="PANTHER" id="PTHR34984:SF1">
    <property type="entry name" value="CARBON STORAGE REGULATOR"/>
    <property type="match status" value="1"/>
</dbReference>
<dbReference type="Gene3D" id="2.60.40.4380">
    <property type="entry name" value="Translational regulator CsrA"/>
    <property type="match status" value="1"/>
</dbReference>
<dbReference type="SUPFAM" id="SSF117130">
    <property type="entry name" value="CsrA-like"/>
    <property type="match status" value="1"/>
</dbReference>
<accession>A0ABW2YIN7</accession>
<evidence type="ECO:0000256" key="1">
    <source>
        <dbReference type="ARBA" id="ARBA00022490"/>
    </source>
</evidence>
<protein>
    <submittedName>
        <fullName evidence="5">Carbon storage regulator</fullName>
    </submittedName>
</protein>
<comment type="caution">
    <text evidence="5">The sequence shown here is derived from an EMBL/GenBank/DDBJ whole genome shotgun (WGS) entry which is preliminary data.</text>
</comment>
<keyword evidence="2" id="KW-0810">Translation regulation</keyword>
<dbReference type="Proteomes" id="UP001597110">
    <property type="component" value="Unassembled WGS sequence"/>
</dbReference>
<keyword evidence="3" id="KW-0694">RNA-binding</keyword>
<gene>
    <name evidence="5" type="ORF">ACFQ0E_15435</name>
</gene>
<evidence type="ECO:0000256" key="3">
    <source>
        <dbReference type="ARBA" id="ARBA00022884"/>
    </source>
</evidence>
<name>A0ABW2YIN7_9GAMM</name>
<dbReference type="EMBL" id="JBHTIF010000003">
    <property type="protein sequence ID" value="MFD0726990.1"/>
    <property type="molecule type" value="Genomic_DNA"/>
</dbReference>